<dbReference type="EMBL" id="MEYH01000003">
    <property type="protein sequence ID" value="OGD17517.1"/>
    <property type="molecule type" value="Genomic_DNA"/>
</dbReference>
<evidence type="ECO:0000259" key="7">
    <source>
        <dbReference type="Pfam" id="PF00828"/>
    </source>
</evidence>
<evidence type="ECO:0000256" key="3">
    <source>
        <dbReference type="ARBA" id="ARBA00023274"/>
    </source>
</evidence>
<gene>
    <name evidence="4" type="primary">rplO</name>
    <name evidence="8" type="ORF">A2V47_08335</name>
</gene>
<proteinExistence type="inferred from homology"/>
<dbReference type="STRING" id="1797291.A2V47_08335"/>
<evidence type="ECO:0000313" key="8">
    <source>
        <dbReference type="EMBL" id="OGD17517.1"/>
    </source>
</evidence>
<name>A0A1F5AHY6_9BACT</name>
<dbReference type="PROSITE" id="PS00475">
    <property type="entry name" value="RIBOSOMAL_L15"/>
    <property type="match status" value="1"/>
</dbReference>
<dbReference type="Pfam" id="PF00828">
    <property type="entry name" value="Ribosomal_L27A"/>
    <property type="match status" value="1"/>
</dbReference>
<organism evidence="8 9">
    <name type="scientific">Candidatus Sediminicultor quintus</name>
    <dbReference type="NCBI Taxonomy" id="1797291"/>
    <lineage>
        <taxon>Bacteria</taxon>
        <taxon>Pseudomonadati</taxon>
        <taxon>Atribacterota</taxon>
        <taxon>Candidatus Phoenicimicrobiia</taxon>
        <taxon>Candidatus Pheonicimicrobiales</taxon>
        <taxon>Candidatus Phoenicimicrobiaceae</taxon>
        <taxon>Candidatus Sediminicultor</taxon>
    </lineage>
</organism>
<keyword evidence="4" id="KW-0694">RNA-binding</keyword>
<dbReference type="NCBIfam" id="TIGR01071">
    <property type="entry name" value="rplO_bact"/>
    <property type="match status" value="1"/>
</dbReference>
<dbReference type="PANTHER" id="PTHR12934:SF11">
    <property type="entry name" value="LARGE RIBOSOMAL SUBUNIT PROTEIN UL15M"/>
    <property type="match status" value="1"/>
</dbReference>
<feature type="compositionally biased region" description="Gly residues" evidence="6">
    <location>
        <begin position="21"/>
        <end position="35"/>
    </location>
</feature>
<dbReference type="GO" id="GO:0022625">
    <property type="term" value="C:cytosolic large ribosomal subunit"/>
    <property type="evidence" value="ECO:0007669"/>
    <property type="project" value="TreeGrafter"/>
</dbReference>
<comment type="function">
    <text evidence="4">Binds to the 23S rRNA.</text>
</comment>
<dbReference type="InterPro" id="IPR001196">
    <property type="entry name" value="Ribosomal_uL15_CS"/>
</dbReference>
<evidence type="ECO:0000256" key="5">
    <source>
        <dbReference type="RuleBase" id="RU003888"/>
    </source>
</evidence>
<dbReference type="PANTHER" id="PTHR12934">
    <property type="entry name" value="50S RIBOSOMAL PROTEIN L15"/>
    <property type="match status" value="1"/>
</dbReference>
<dbReference type="InterPro" id="IPR030878">
    <property type="entry name" value="Ribosomal_uL15"/>
</dbReference>
<dbReference type="HAMAP" id="MF_01341">
    <property type="entry name" value="Ribosomal_uL15"/>
    <property type="match status" value="1"/>
</dbReference>
<dbReference type="AlphaFoldDB" id="A0A1F5AHY6"/>
<reference evidence="8 9" key="1">
    <citation type="journal article" date="2016" name="Nat. Commun.">
        <title>Thousands of microbial genomes shed light on interconnected biogeochemical processes in an aquifer system.</title>
        <authorList>
            <person name="Anantharaman K."/>
            <person name="Brown C.T."/>
            <person name="Hug L.A."/>
            <person name="Sharon I."/>
            <person name="Castelle C.J."/>
            <person name="Probst A.J."/>
            <person name="Thomas B.C."/>
            <person name="Singh A."/>
            <person name="Wilkins M.J."/>
            <person name="Karaoz U."/>
            <person name="Brodie E.L."/>
            <person name="Williams K.H."/>
            <person name="Hubbard S.S."/>
            <person name="Banfield J.F."/>
        </authorList>
    </citation>
    <scope>NUCLEOTIDE SEQUENCE [LARGE SCALE GENOMIC DNA]</scope>
</reference>
<dbReference type="GO" id="GO:0019843">
    <property type="term" value="F:rRNA binding"/>
    <property type="evidence" value="ECO:0007669"/>
    <property type="project" value="UniProtKB-UniRule"/>
</dbReference>
<evidence type="ECO:0000256" key="1">
    <source>
        <dbReference type="ARBA" id="ARBA00007320"/>
    </source>
</evidence>
<evidence type="ECO:0000256" key="6">
    <source>
        <dbReference type="SAM" id="MobiDB-lite"/>
    </source>
</evidence>
<evidence type="ECO:0000313" key="9">
    <source>
        <dbReference type="Proteomes" id="UP000177701"/>
    </source>
</evidence>
<dbReference type="Proteomes" id="UP000177701">
    <property type="component" value="Unassembled WGS sequence"/>
</dbReference>
<keyword evidence="3 4" id="KW-0687">Ribonucleoprotein</keyword>
<dbReference type="InterPro" id="IPR005749">
    <property type="entry name" value="Ribosomal_uL15_bac-type"/>
</dbReference>
<protein>
    <recommendedName>
        <fullName evidence="4">Large ribosomal subunit protein uL15</fullName>
    </recommendedName>
</protein>
<feature type="region of interest" description="Disordered" evidence="6">
    <location>
        <begin position="16"/>
        <end position="56"/>
    </location>
</feature>
<evidence type="ECO:0000256" key="4">
    <source>
        <dbReference type="HAMAP-Rule" id="MF_01341"/>
    </source>
</evidence>
<accession>A0A1F5AHY6</accession>
<dbReference type="InterPro" id="IPR036227">
    <property type="entry name" value="Ribosomal_uL15/eL18_sf"/>
</dbReference>
<sequence>MKLYNLCPAPKSVKKRKRLGRGCGSGHGFTSGRGAKGQNSRSGGGVRPGFEGGQMPLYRRVPKRGFTSIFKKNYNIININRLNIFEDGDVVTQKELIDKGIIKKVKYGVKILAKGSLNKKLTIKANKFSQKAINEIESVGGKIEVV</sequence>
<evidence type="ECO:0000256" key="2">
    <source>
        <dbReference type="ARBA" id="ARBA00022980"/>
    </source>
</evidence>
<comment type="caution">
    <text evidence="8">The sequence shown here is derived from an EMBL/GenBank/DDBJ whole genome shotgun (WGS) entry which is preliminary data.</text>
</comment>
<keyword evidence="4" id="KW-0699">rRNA-binding</keyword>
<dbReference type="SUPFAM" id="SSF52080">
    <property type="entry name" value="Ribosomal proteins L15p and L18e"/>
    <property type="match status" value="1"/>
</dbReference>
<feature type="compositionally biased region" description="Gly residues" evidence="6">
    <location>
        <begin position="42"/>
        <end position="52"/>
    </location>
</feature>
<dbReference type="GO" id="GO:0003735">
    <property type="term" value="F:structural constituent of ribosome"/>
    <property type="evidence" value="ECO:0007669"/>
    <property type="project" value="InterPro"/>
</dbReference>
<dbReference type="GO" id="GO:0006412">
    <property type="term" value="P:translation"/>
    <property type="evidence" value="ECO:0007669"/>
    <property type="project" value="UniProtKB-UniRule"/>
</dbReference>
<comment type="similarity">
    <text evidence="1 4 5">Belongs to the universal ribosomal protein uL15 family.</text>
</comment>
<keyword evidence="2 4" id="KW-0689">Ribosomal protein</keyword>
<dbReference type="Gene3D" id="3.100.10.10">
    <property type="match status" value="1"/>
</dbReference>
<comment type="subunit">
    <text evidence="4">Part of the 50S ribosomal subunit.</text>
</comment>
<dbReference type="InterPro" id="IPR021131">
    <property type="entry name" value="Ribosomal_uL15/eL18"/>
</dbReference>
<feature type="domain" description="Large ribosomal subunit protein uL15/eL18" evidence="7">
    <location>
        <begin position="77"/>
        <end position="144"/>
    </location>
</feature>